<dbReference type="Pfam" id="PF12833">
    <property type="entry name" value="HTH_18"/>
    <property type="match status" value="1"/>
</dbReference>
<keyword evidence="2" id="KW-0238">DNA-binding</keyword>
<keyword evidence="1" id="KW-0805">Transcription regulation</keyword>
<dbReference type="EMBL" id="AZHX01000172">
    <property type="protein sequence ID" value="ETX08625.1"/>
    <property type="molecule type" value="Genomic_DNA"/>
</dbReference>
<dbReference type="SMART" id="SM00342">
    <property type="entry name" value="HTH_ARAC"/>
    <property type="match status" value="1"/>
</dbReference>
<dbReference type="Proteomes" id="UP000019140">
    <property type="component" value="Unassembled WGS sequence"/>
</dbReference>
<organism evidence="5 6">
    <name type="scientific">Candidatus Entotheonella gemina</name>
    <dbReference type="NCBI Taxonomy" id="1429439"/>
    <lineage>
        <taxon>Bacteria</taxon>
        <taxon>Pseudomonadati</taxon>
        <taxon>Nitrospinota/Tectimicrobiota group</taxon>
        <taxon>Candidatus Tectimicrobiota</taxon>
        <taxon>Candidatus Entotheonellia</taxon>
        <taxon>Candidatus Entotheonellales</taxon>
        <taxon>Candidatus Entotheonellaceae</taxon>
        <taxon>Candidatus Entotheonella</taxon>
    </lineage>
</organism>
<sequence>MAASSIAPEPSWSLRDRLGEVLHHLRMSGMFYCRSELSEPWGIDLPPLTGCLMFHVVTSGHCWLEINGFAPCLLQPGEFALVPHGHGHRIMSELGAPLAKLFDLDREEVSDCYELLRHGGGGTPATMVCGAVRFEHPAAQRLVRLLPSLLHVQAWNTIEEDWVRSTLSLMAAEAKHLRPGGEAVITRLSDILVIQTLRWWLAHHGSTQEGWLGALQDDRIGQAMTLIHRDPECGWNVASLAAAVAMSRSAFAAQFTQLVGESPMRYVTRWRMQLAWSWLREDKQTSIGDLAARLGYQSEAAFSRAFQRYMGVAPGAARKLQEETSA</sequence>
<dbReference type="AlphaFoldDB" id="W4MEL1"/>
<dbReference type="GO" id="GO:0043565">
    <property type="term" value="F:sequence-specific DNA binding"/>
    <property type="evidence" value="ECO:0007669"/>
    <property type="project" value="InterPro"/>
</dbReference>
<dbReference type="PATRIC" id="fig|1429439.4.peg.729"/>
<dbReference type="PRINTS" id="PR00032">
    <property type="entry name" value="HTHARAC"/>
</dbReference>
<protein>
    <submittedName>
        <fullName evidence="5">Cupin</fullName>
    </submittedName>
</protein>
<evidence type="ECO:0000313" key="6">
    <source>
        <dbReference type="Proteomes" id="UP000019140"/>
    </source>
</evidence>
<dbReference type="PANTHER" id="PTHR46796">
    <property type="entry name" value="HTH-TYPE TRANSCRIPTIONAL ACTIVATOR RHAS-RELATED"/>
    <property type="match status" value="1"/>
</dbReference>
<evidence type="ECO:0000313" key="5">
    <source>
        <dbReference type="EMBL" id="ETX08625.1"/>
    </source>
</evidence>
<accession>W4MEL1</accession>
<dbReference type="Pfam" id="PF12852">
    <property type="entry name" value="Cupin_6"/>
    <property type="match status" value="1"/>
</dbReference>
<dbReference type="PANTHER" id="PTHR46796:SF7">
    <property type="entry name" value="ARAC FAMILY TRANSCRIPTIONAL REGULATOR"/>
    <property type="match status" value="1"/>
</dbReference>
<keyword evidence="3" id="KW-0804">Transcription</keyword>
<dbReference type="InterPro" id="IPR032783">
    <property type="entry name" value="AraC_lig"/>
</dbReference>
<dbReference type="InterPro" id="IPR050204">
    <property type="entry name" value="AraC_XylS_family_regulators"/>
</dbReference>
<evidence type="ECO:0000256" key="1">
    <source>
        <dbReference type="ARBA" id="ARBA00023015"/>
    </source>
</evidence>
<proteinExistence type="predicted"/>
<comment type="caution">
    <text evidence="5">The sequence shown here is derived from an EMBL/GenBank/DDBJ whole genome shotgun (WGS) entry which is preliminary data.</text>
</comment>
<evidence type="ECO:0000259" key="4">
    <source>
        <dbReference type="PROSITE" id="PS01124"/>
    </source>
</evidence>
<dbReference type="InterPro" id="IPR009057">
    <property type="entry name" value="Homeodomain-like_sf"/>
</dbReference>
<name>W4MEL1_9BACT</name>
<feature type="domain" description="HTH araC/xylS-type" evidence="4">
    <location>
        <begin position="221"/>
        <end position="320"/>
    </location>
</feature>
<dbReference type="InterPro" id="IPR018060">
    <property type="entry name" value="HTH_AraC"/>
</dbReference>
<dbReference type="SUPFAM" id="SSF46689">
    <property type="entry name" value="Homeodomain-like"/>
    <property type="match status" value="2"/>
</dbReference>
<dbReference type="PROSITE" id="PS01124">
    <property type="entry name" value="HTH_ARAC_FAMILY_2"/>
    <property type="match status" value="1"/>
</dbReference>
<dbReference type="HOGENOM" id="CLU_000445_81_0_7"/>
<dbReference type="GO" id="GO:0003700">
    <property type="term" value="F:DNA-binding transcription factor activity"/>
    <property type="evidence" value="ECO:0007669"/>
    <property type="project" value="InterPro"/>
</dbReference>
<evidence type="ECO:0000256" key="3">
    <source>
        <dbReference type="ARBA" id="ARBA00023163"/>
    </source>
</evidence>
<keyword evidence="6" id="KW-1185">Reference proteome</keyword>
<gene>
    <name evidence="5" type="ORF">ETSY2_04290</name>
</gene>
<reference evidence="5 6" key="1">
    <citation type="journal article" date="2014" name="Nature">
        <title>An environmental bacterial taxon with a large and distinct metabolic repertoire.</title>
        <authorList>
            <person name="Wilson M.C."/>
            <person name="Mori T."/>
            <person name="Ruckert C."/>
            <person name="Uria A.R."/>
            <person name="Helf M.J."/>
            <person name="Takada K."/>
            <person name="Gernert C."/>
            <person name="Steffens U.A."/>
            <person name="Heycke N."/>
            <person name="Schmitt S."/>
            <person name="Rinke C."/>
            <person name="Helfrich E.J."/>
            <person name="Brachmann A.O."/>
            <person name="Gurgui C."/>
            <person name="Wakimoto T."/>
            <person name="Kracht M."/>
            <person name="Crusemann M."/>
            <person name="Hentschel U."/>
            <person name="Abe I."/>
            <person name="Matsunaga S."/>
            <person name="Kalinowski J."/>
            <person name="Takeyama H."/>
            <person name="Piel J."/>
        </authorList>
    </citation>
    <scope>NUCLEOTIDE SEQUENCE [LARGE SCALE GENOMIC DNA]</scope>
    <source>
        <strain evidence="6">TSY2</strain>
    </source>
</reference>
<evidence type="ECO:0000256" key="2">
    <source>
        <dbReference type="ARBA" id="ARBA00023125"/>
    </source>
</evidence>
<dbReference type="Gene3D" id="1.10.10.60">
    <property type="entry name" value="Homeodomain-like"/>
    <property type="match status" value="2"/>
</dbReference>
<dbReference type="InterPro" id="IPR020449">
    <property type="entry name" value="Tscrpt_reg_AraC-type_HTH"/>
</dbReference>